<gene>
    <name evidence="1" type="ORF">TNIN_244811</name>
</gene>
<evidence type="ECO:0000313" key="2">
    <source>
        <dbReference type="Proteomes" id="UP000886998"/>
    </source>
</evidence>
<dbReference type="AlphaFoldDB" id="A0A8X6Y672"/>
<comment type="caution">
    <text evidence="1">The sequence shown here is derived from an EMBL/GenBank/DDBJ whole genome shotgun (WGS) entry which is preliminary data.</text>
</comment>
<dbReference type="EMBL" id="BMAV01015476">
    <property type="protein sequence ID" value="GFY64967.1"/>
    <property type="molecule type" value="Genomic_DNA"/>
</dbReference>
<proteinExistence type="predicted"/>
<accession>A0A8X6Y672</accession>
<reference evidence="1" key="1">
    <citation type="submission" date="2020-08" db="EMBL/GenBank/DDBJ databases">
        <title>Multicomponent nature underlies the extraordinary mechanical properties of spider dragline silk.</title>
        <authorList>
            <person name="Kono N."/>
            <person name="Nakamura H."/>
            <person name="Mori M."/>
            <person name="Yoshida Y."/>
            <person name="Ohtoshi R."/>
            <person name="Malay A.D."/>
            <person name="Moran D.A.P."/>
            <person name="Tomita M."/>
            <person name="Numata K."/>
            <person name="Arakawa K."/>
        </authorList>
    </citation>
    <scope>NUCLEOTIDE SEQUENCE</scope>
</reference>
<name>A0A8X6Y672_9ARAC</name>
<keyword evidence="2" id="KW-1185">Reference proteome</keyword>
<sequence>MKDLEQQKKSYKDIIKENKCKADVSSLSLLDLPPFFSFPTDKDRNSFWKRNLKRGMSQVTFRRCALIRASRNVFRESRVEIYGTFQLLLEIKMG</sequence>
<organism evidence="1 2">
    <name type="scientific">Trichonephila inaurata madagascariensis</name>
    <dbReference type="NCBI Taxonomy" id="2747483"/>
    <lineage>
        <taxon>Eukaryota</taxon>
        <taxon>Metazoa</taxon>
        <taxon>Ecdysozoa</taxon>
        <taxon>Arthropoda</taxon>
        <taxon>Chelicerata</taxon>
        <taxon>Arachnida</taxon>
        <taxon>Araneae</taxon>
        <taxon>Araneomorphae</taxon>
        <taxon>Entelegynae</taxon>
        <taxon>Araneoidea</taxon>
        <taxon>Nephilidae</taxon>
        <taxon>Trichonephila</taxon>
        <taxon>Trichonephila inaurata</taxon>
    </lineage>
</organism>
<dbReference type="Proteomes" id="UP000886998">
    <property type="component" value="Unassembled WGS sequence"/>
</dbReference>
<protein>
    <submittedName>
        <fullName evidence="1">Uncharacterized protein</fullName>
    </submittedName>
</protein>
<evidence type="ECO:0000313" key="1">
    <source>
        <dbReference type="EMBL" id="GFY64967.1"/>
    </source>
</evidence>